<dbReference type="EMBL" id="GBXM01020539">
    <property type="protein sequence ID" value="JAH88038.1"/>
    <property type="molecule type" value="Transcribed_RNA"/>
</dbReference>
<reference evidence="1" key="1">
    <citation type="submission" date="2014-11" db="EMBL/GenBank/DDBJ databases">
        <authorList>
            <person name="Amaro Gonzalez C."/>
        </authorList>
    </citation>
    <scope>NUCLEOTIDE SEQUENCE</scope>
</reference>
<evidence type="ECO:0000313" key="1">
    <source>
        <dbReference type="EMBL" id="JAH88038.1"/>
    </source>
</evidence>
<protein>
    <submittedName>
        <fullName evidence="1">Uncharacterized protein</fullName>
    </submittedName>
</protein>
<dbReference type="AlphaFoldDB" id="A0A0E9WEW7"/>
<sequence length="55" mass="6231">MVVGVLEPIPGSHWVRGRNTPWTVRYSITGYMQNSLTHIPRDNLNSPVNPRVFGL</sequence>
<accession>A0A0E9WEW7</accession>
<name>A0A0E9WEW7_ANGAN</name>
<proteinExistence type="predicted"/>
<reference evidence="1" key="2">
    <citation type="journal article" date="2015" name="Fish Shellfish Immunol.">
        <title>Early steps in the European eel (Anguilla anguilla)-Vibrio vulnificus interaction in the gills: Role of the RtxA13 toxin.</title>
        <authorList>
            <person name="Callol A."/>
            <person name="Pajuelo D."/>
            <person name="Ebbesson L."/>
            <person name="Teles M."/>
            <person name="MacKenzie S."/>
            <person name="Amaro C."/>
        </authorList>
    </citation>
    <scope>NUCLEOTIDE SEQUENCE</scope>
</reference>
<organism evidence="1">
    <name type="scientific">Anguilla anguilla</name>
    <name type="common">European freshwater eel</name>
    <name type="synonym">Muraena anguilla</name>
    <dbReference type="NCBI Taxonomy" id="7936"/>
    <lineage>
        <taxon>Eukaryota</taxon>
        <taxon>Metazoa</taxon>
        <taxon>Chordata</taxon>
        <taxon>Craniata</taxon>
        <taxon>Vertebrata</taxon>
        <taxon>Euteleostomi</taxon>
        <taxon>Actinopterygii</taxon>
        <taxon>Neopterygii</taxon>
        <taxon>Teleostei</taxon>
        <taxon>Anguilliformes</taxon>
        <taxon>Anguillidae</taxon>
        <taxon>Anguilla</taxon>
    </lineage>
</organism>